<proteinExistence type="predicted"/>
<feature type="chain" id="PRO_5016315311" description="Sugar lactone lactonase YvrE" evidence="1">
    <location>
        <begin position="24"/>
        <end position="292"/>
    </location>
</feature>
<comment type="caution">
    <text evidence="2">The sequence shown here is derived from an EMBL/GenBank/DDBJ whole genome shotgun (WGS) entry which is preliminary data.</text>
</comment>
<keyword evidence="1" id="KW-0732">Signal</keyword>
<dbReference type="RefSeq" id="WP_111590553.1">
    <property type="nucleotide sequence ID" value="NZ_QLMA01000001.1"/>
</dbReference>
<protein>
    <recommendedName>
        <fullName evidence="4">Sugar lactone lactonase YvrE</fullName>
    </recommendedName>
</protein>
<evidence type="ECO:0000313" key="2">
    <source>
        <dbReference type="EMBL" id="RAJ87885.1"/>
    </source>
</evidence>
<dbReference type="SUPFAM" id="SSF63829">
    <property type="entry name" value="Calcium-dependent phosphotriesterase"/>
    <property type="match status" value="1"/>
</dbReference>
<sequence length="292" mass="31415">MKHYITKALLLLAGAVYTQTSQAQQLNSSKFMKTPESIIPFQQGYFITDLGAGGDPSAKDGNGVIWKMDKKGQGTVFATGLDAPKGTAIVGHTLYVADVDKVKGFDVSTGKQIFTLDFSATGTLLLNDLTKKDEHTLFVSASDINKIFTIHLDAGGSYEALKLQSDVRGANGLTYDATSGRLYACGFGSLKTQDGLIGYIDLKKQPDTFIPLSERKGFYDGIEMTANKKQLVISDWVSFEKKGILLLLDIASGKITTVKAPLMNGPADFTLSGNTAIVPAFLDADILRIPLN</sequence>
<evidence type="ECO:0000313" key="3">
    <source>
        <dbReference type="Proteomes" id="UP000249819"/>
    </source>
</evidence>
<organism evidence="2 3">
    <name type="scientific">Chitinophaga dinghuensis</name>
    <dbReference type="NCBI Taxonomy" id="1539050"/>
    <lineage>
        <taxon>Bacteria</taxon>
        <taxon>Pseudomonadati</taxon>
        <taxon>Bacteroidota</taxon>
        <taxon>Chitinophagia</taxon>
        <taxon>Chitinophagales</taxon>
        <taxon>Chitinophagaceae</taxon>
        <taxon>Chitinophaga</taxon>
    </lineage>
</organism>
<accession>A0A327WBI6</accession>
<gene>
    <name evidence="2" type="ORF">CLV59_101650</name>
</gene>
<feature type="signal peptide" evidence="1">
    <location>
        <begin position="1"/>
        <end position="23"/>
    </location>
</feature>
<dbReference type="Proteomes" id="UP000249819">
    <property type="component" value="Unassembled WGS sequence"/>
</dbReference>
<dbReference type="OrthoDB" id="7675395at2"/>
<evidence type="ECO:0000256" key="1">
    <source>
        <dbReference type="SAM" id="SignalP"/>
    </source>
</evidence>
<evidence type="ECO:0008006" key="4">
    <source>
        <dbReference type="Google" id="ProtNLM"/>
    </source>
</evidence>
<dbReference type="AlphaFoldDB" id="A0A327WBI6"/>
<keyword evidence="3" id="KW-1185">Reference proteome</keyword>
<name>A0A327WBI6_9BACT</name>
<reference evidence="2 3" key="1">
    <citation type="submission" date="2018-06" db="EMBL/GenBank/DDBJ databases">
        <title>Genomic Encyclopedia of Archaeal and Bacterial Type Strains, Phase II (KMG-II): from individual species to whole genera.</title>
        <authorList>
            <person name="Goeker M."/>
        </authorList>
    </citation>
    <scope>NUCLEOTIDE SEQUENCE [LARGE SCALE GENOMIC DNA]</scope>
    <source>
        <strain evidence="2 3">DSM 29821</strain>
    </source>
</reference>
<dbReference type="EMBL" id="QLMA01000001">
    <property type="protein sequence ID" value="RAJ87885.1"/>
    <property type="molecule type" value="Genomic_DNA"/>
</dbReference>